<dbReference type="PATRIC" id="fig|69222.5.peg.1638"/>
<gene>
    <name evidence="1" type="ORF">BG55_07970</name>
</gene>
<evidence type="ECO:0008006" key="3">
    <source>
        <dbReference type="Google" id="ProtNLM"/>
    </source>
</evidence>
<dbReference type="EMBL" id="JFHN01000041">
    <property type="protein sequence ID" value="EXU75991.1"/>
    <property type="molecule type" value="Genomic_DNA"/>
</dbReference>
<sequence>MSLSPARQHRQRIQAEQAARQGGSVRHASGYELMLMQLGEDRRRLKGIQSTVKKADIKIEVLPKYAAWVDGVLAADGAQQDDVLMYVMLWRIDAGDYAGALVIGRHALRHGWVMPQGFSRNVQTLLAEEMADAAKNALQANNAFDPALLLEALEVTGELDMPDQSRARLHKSTGWLLRDTQPVAALNHLQQAMLLDERSGVKKDIEQLARRIRNAS</sequence>
<dbReference type="OrthoDB" id="8562788at2"/>
<dbReference type="Pfam" id="PF05944">
    <property type="entry name" value="Phage_term_smal"/>
    <property type="match status" value="1"/>
</dbReference>
<comment type="caution">
    <text evidence="1">The sequence shown here is derived from an EMBL/GenBank/DDBJ whole genome shotgun (WGS) entry which is preliminary data.</text>
</comment>
<dbReference type="RefSeq" id="WP_034936080.1">
    <property type="nucleotide sequence ID" value="NZ_JFHN01000041.1"/>
</dbReference>
<organism evidence="1 2">
    <name type="scientific">Erwinia mallotivora</name>
    <dbReference type="NCBI Taxonomy" id="69222"/>
    <lineage>
        <taxon>Bacteria</taxon>
        <taxon>Pseudomonadati</taxon>
        <taxon>Pseudomonadota</taxon>
        <taxon>Gammaproteobacteria</taxon>
        <taxon>Enterobacterales</taxon>
        <taxon>Erwiniaceae</taxon>
        <taxon>Erwinia</taxon>
    </lineage>
</organism>
<proteinExistence type="predicted"/>
<evidence type="ECO:0000313" key="1">
    <source>
        <dbReference type="EMBL" id="EXU75991.1"/>
    </source>
</evidence>
<protein>
    <recommendedName>
        <fullName evidence="3">Terminase endonuclease subunit</fullName>
    </recommendedName>
</protein>
<name>A0A014M2A3_9GAMM</name>
<evidence type="ECO:0000313" key="2">
    <source>
        <dbReference type="Proteomes" id="UP000019918"/>
    </source>
</evidence>
<dbReference type="Proteomes" id="UP000019918">
    <property type="component" value="Unassembled WGS sequence"/>
</dbReference>
<dbReference type="InterPro" id="IPR010270">
    <property type="entry name" value="Phage_P2_GpM"/>
</dbReference>
<keyword evidence="2" id="KW-1185">Reference proteome</keyword>
<dbReference type="GO" id="GO:0003677">
    <property type="term" value="F:DNA binding"/>
    <property type="evidence" value="ECO:0007669"/>
    <property type="project" value="InterPro"/>
</dbReference>
<accession>A0A014M2A3</accession>
<reference evidence="1 2" key="1">
    <citation type="submission" date="2014-02" db="EMBL/GenBank/DDBJ databases">
        <title>Draft genome of Erwinia mallotivora strain BT-MARDI, a papaya dieback pathogen.</title>
        <authorList>
            <person name="Redzuan R."/>
            <person name="Abu Bakar N."/>
            <person name="Badrun R."/>
            <person name="Mohd Raih M.F."/>
            <person name="Rozano L."/>
            <person name="Mat Amin N."/>
        </authorList>
    </citation>
    <scope>NUCLEOTIDE SEQUENCE [LARGE SCALE GENOMIC DNA]</scope>
    <source>
        <strain evidence="1 2">BT-MARDI</strain>
    </source>
</reference>
<dbReference type="GO" id="GO:0004519">
    <property type="term" value="F:endonuclease activity"/>
    <property type="evidence" value="ECO:0007669"/>
    <property type="project" value="InterPro"/>
</dbReference>
<dbReference type="STRING" id="69222.BG55_07970"/>
<dbReference type="AlphaFoldDB" id="A0A014M2A3"/>